<dbReference type="AlphaFoldDB" id="K1Q744"/>
<dbReference type="HOGENOM" id="CLU_330462_0_0_1"/>
<dbReference type="InterPro" id="IPR003599">
    <property type="entry name" value="Ig_sub"/>
</dbReference>
<feature type="domain" description="Immunoglobulin" evidence="1">
    <location>
        <begin position="533"/>
        <end position="641"/>
    </location>
</feature>
<dbReference type="PANTHER" id="PTHR26392">
    <property type="entry name" value="MITOGEN-ACTIVATED PROTEIN KINASE KINASE KINASE 7-RELATED"/>
    <property type="match status" value="1"/>
</dbReference>
<gene>
    <name evidence="2" type="ORF">CGI_10012081</name>
</gene>
<dbReference type="SUPFAM" id="SSF48726">
    <property type="entry name" value="Immunoglobulin"/>
    <property type="match status" value="1"/>
</dbReference>
<dbReference type="InterPro" id="IPR036179">
    <property type="entry name" value="Ig-like_dom_sf"/>
</dbReference>
<dbReference type="Gene3D" id="2.60.40.10">
    <property type="entry name" value="Immunoglobulins"/>
    <property type="match status" value="1"/>
</dbReference>
<evidence type="ECO:0000313" key="2">
    <source>
        <dbReference type="EMBL" id="EKC27064.1"/>
    </source>
</evidence>
<protein>
    <recommendedName>
        <fullName evidence="1">Immunoglobulin domain-containing protein</fullName>
    </recommendedName>
</protein>
<dbReference type="InterPro" id="IPR045063">
    <property type="entry name" value="Dynamin_N"/>
</dbReference>
<dbReference type="InterPro" id="IPR025662">
    <property type="entry name" value="Sigma_54_int_dom_ATP-bd_1"/>
</dbReference>
<dbReference type="InParanoid" id="K1Q744"/>
<name>K1Q744_MAGGI</name>
<organism evidence="2">
    <name type="scientific">Magallana gigas</name>
    <name type="common">Pacific oyster</name>
    <name type="synonym">Crassostrea gigas</name>
    <dbReference type="NCBI Taxonomy" id="29159"/>
    <lineage>
        <taxon>Eukaryota</taxon>
        <taxon>Metazoa</taxon>
        <taxon>Spiralia</taxon>
        <taxon>Lophotrochozoa</taxon>
        <taxon>Mollusca</taxon>
        <taxon>Bivalvia</taxon>
        <taxon>Autobranchia</taxon>
        <taxon>Pteriomorphia</taxon>
        <taxon>Ostreida</taxon>
        <taxon>Ostreoidea</taxon>
        <taxon>Ostreidae</taxon>
        <taxon>Magallana</taxon>
    </lineage>
</organism>
<dbReference type="EMBL" id="JH816384">
    <property type="protein sequence ID" value="EKC27064.1"/>
    <property type="molecule type" value="Genomic_DNA"/>
</dbReference>
<proteinExistence type="predicted"/>
<evidence type="ECO:0000259" key="1">
    <source>
        <dbReference type="SMART" id="SM00409"/>
    </source>
</evidence>
<dbReference type="SMART" id="SM00409">
    <property type="entry name" value="IG"/>
    <property type="match status" value="1"/>
</dbReference>
<dbReference type="InterPro" id="IPR027417">
    <property type="entry name" value="P-loop_NTPase"/>
</dbReference>
<sequence length="868" mass="98179">MKINCREDIIRLPDVTSLRALKKQWNVKSNGPLHNRDDYVRLLLNFYDKDHERKNKPDSNAGLSEAIHLDMLNRAKLREIYDKILGLYNTLPVQYQKSLNSAYPDLVNYLTAKRKDLDSSDIVILVAGETGAGKSSFINLLLETDILPVGAIESTQTICELRKSKNEKKEAFCFFKRGNNKRARAPKDIKLENHKGVEELKKRIRERDKDEESPYERIEIYMPFRMLEEGVVIVDSPGIGENGKKSGELQRYLAHSFGAIYIVNTASAGGVNSGRLRDFLRVVVNSAGDDFNPSATIFIGNKIDSVDLKDREEVKQTTSCKLKQCYPGLKDSNIFFMSVNESQILKRTLVSVTVSRTMAASGKENRQNEIEDIQRRMKTLEQNAKATIENLKSEIRYEEEKLYEDLVSCLRDRTFTEKVFDIQENECARPSKDWKEVAENASHIISNMIAREIDFWENKIKRVDGIKARILDKFNSDCQGYEEQLKEIESALLGGDTYSIKDLHNSMKRQAPVRQIWAKAKDVRHNGDKINSLGSMEVVVGSTVTLHCRASAENHAIGYWVTPLGEKISHIYYQEMLEQMNITTKPHLKYKHYGDVFSEASISQNNTLTLTNFRDVFNETFQCVMINSAGNGTATLTLTAVTRLFTVEWVSMVVGGICALTALVFGLIVGTIKLCAIHICKCPCVLFEPKKPSNESNYTFEVYTDDQNTYNRSSDDQDSYDDSYQQDESLLKVPVNSPVARTPRSSPRKCATPTPEEYLEKSRGNTNNTLNEVKVRLERKMEKVKSRVHSIRESGSQYLITIKDTGSIAANRVKAGVAMGVEQVKFGVMSMKEFCGTGDMAQTVSVVSVNTDVDSEEKSTKITKMTTL</sequence>
<dbReference type="Gene3D" id="3.40.50.300">
    <property type="entry name" value="P-loop containing nucleotide triphosphate hydrolases"/>
    <property type="match status" value="1"/>
</dbReference>
<dbReference type="Pfam" id="PF00350">
    <property type="entry name" value="Dynamin_N"/>
    <property type="match status" value="1"/>
</dbReference>
<dbReference type="PROSITE" id="PS00675">
    <property type="entry name" value="SIGMA54_INTERACT_1"/>
    <property type="match status" value="1"/>
</dbReference>
<dbReference type="InterPro" id="IPR013783">
    <property type="entry name" value="Ig-like_fold"/>
</dbReference>
<reference evidence="2" key="1">
    <citation type="journal article" date="2012" name="Nature">
        <title>The oyster genome reveals stress adaptation and complexity of shell formation.</title>
        <authorList>
            <person name="Zhang G."/>
            <person name="Fang X."/>
            <person name="Guo X."/>
            <person name="Li L."/>
            <person name="Luo R."/>
            <person name="Xu F."/>
            <person name="Yang P."/>
            <person name="Zhang L."/>
            <person name="Wang X."/>
            <person name="Qi H."/>
            <person name="Xiong Z."/>
            <person name="Que H."/>
            <person name="Xie Y."/>
            <person name="Holland P.W."/>
            <person name="Paps J."/>
            <person name="Zhu Y."/>
            <person name="Wu F."/>
            <person name="Chen Y."/>
            <person name="Wang J."/>
            <person name="Peng C."/>
            <person name="Meng J."/>
            <person name="Yang L."/>
            <person name="Liu J."/>
            <person name="Wen B."/>
            <person name="Zhang N."/>
            <person name="Huang Z."/>
            <person name="Zhu Q."/>
            <person name="Feng Y."/>
            <person name="Mount A."/>
            <person name="Hedgecock D."/>
            <person name="Xu Z."/>
            <person name="Liu Y."/>
            <person name="Domazet-Loso T."/>
            <person name="Du Y."/>
            <person name="Sun X."/>
            <person name="Zhang S."/>
            <person name="Liu B."/>
            <person name="Cheng P."/>
            <person name="Jiang X."/>
            <person name="Li J."/>
            <person name="Fan D."/>
            <person name="Wang W."/>
            <person name="Fu W."/>
            <person name="Wang T."/>
            <person name="Wang B."/>
            <person name="Zhang J."/>
            <person name="Peng Z."/>
            <person name="Li Y."/>
            <person name="Li N."/>
            <person name="Wang J."/>
            <person name="Chen M."/>
            <person name="He Y."/>
            <person name="Tan F."/>
            <person name="Song X."/>
            <person name="Zheng Q."/>
            <person name="Huang R."/>
            <person name="Yang H."/>
            <person name="Du X."/>
            <person name="Chen L."/>
            <person name="Yang M."/>
            <person name="Gaffney P.M."/>
            <person name="Wang S."/>
            <person name="Luo L."/>
            <person name="She Z."/>
            <person name="Ming Y."/>
            <person name="Huang W."/>
            <person name="Zhang S."/>
            <person name="Huang B."/>
            <person name="Zhang Y."/>
            <person name="Qu T."/>
            <person name="Ni P."/>
            <person name="Miao G."/>
            <person name="Wang J."/>
            <person name="Wang Q."/>
            <person name="Steinberg C.E."/>
            <person name="Wang H."/>
            <person name="Li N."/>
            <person name="Qian L."/>
            <person name="Zhang G."/>
            <person name="Li Y."/>
            <person name="Yang H."/>
            <person name="Liu X."/>
            <person name="Wang J."/>
            <person name="Yin Y."/>
            <person name="Wang J."/>
        </authorList>
    </citation>
    <scope>NUCLEOTIDE SEQUENCE [LARGE SCALE GENOMIC DNA]</scope>
    <source>
        <strain evidence="2">05x7-T-G4-1.051#20</strain>
    </source>
</reference>
<accession>K1Q744</accession>
<dbReference type="PANTHER" id="PTHR26392:SF92">
    <property type="entry name" value="PROTEIN KINASE DOMAIN-CONTAINING PROTEIN"/>
    <property type="match status" value="1"/>
</dbReference>
<dbReference type="SUPFAM" id="SSF52540">
    <property type="entry name" value="P-loop containing nucleoside triphosphate hydrolases"/>
    <property type="match status" value="1"/>
</dbReference>